<comment type="caution">
    <text evidence="1">The sequence shown here is derived from an EMBL/GenBank/DDBJ whole genome shotgun (WGS) entry which is preliminary data.</text>
</comment>
<accession>A0A024FVI1</accession>
<dbReference type="InParanoid" id="A0A024FVI1"/>
<evidence type="ECO:0000313" key="1">
    <source>
        <dbReference type="EMBL" id="CCI11173.1"/>
    </source>
</evidence>
<dbReference type="EMBL" id="CAIX01000577">
    <property type="protein sequence ID" value="CCI11173.1"/>
    <property type="molecule type" value="Genomic_DNA"/>
</dbReference>
<name>A0A024FVI1_9STRA</name>
<gene>
    <name evidence="1" type="ORF">BN9_124850</name>
</gene>
<protein>
    <submittedName>
        <fullName evidence="1">Uncharacterized protein</fullName>
    </submittedName>
</protein>
<reference evidence="1 2" key="1">
    <citation type="submission" date="2012-05" db="EMBL/GenBank/DDBJ databases">
        <title>Recombination and specialization in a pathogen metapopulation.</title>
        <authorList>
            <person name="Gardiner A."/>
            <person name="Kemen E."/>
            <person name="Schultz-Larsen T."/>
            <person name="MacLean D."/>
            <person name="Van Oosterhout C."/>
            <person name="Jones J.D.G."/>
        </authorList>
    </citation>
    <scope>NUCLEOTIDE SEQUENCE [LARGE SCALE GENOMIC DNA]</scope>
    <source>
        <strain evidence="1 2">Ac Nc2</strain>
    </source>
</reference>
<proteinExistence type="predicted"/>
<evidence type="ECO:0000313" key="2">
    <source>
        <dbReference type="Proteomes" id="UP000053237"/>
    </source>
</evidence>
<sequence>MKPRNFSALPKETGPDAKQSVRYYEPDFRAFRSNCSISSSKFSKIASSISVATQKLVPPVRGYFKNAGRSDRVDASDGEIISGLFPSHIFQSHCVHKSFQIWTRKSLWRHITPPSASTNRTEIVMILRWIVFRDIRQFERRKFRKKEPIPRDNHQIPNLCRHDTHLPDDIALVLLTIEKLSNFFNFA</sequence>
<organism evidence="1 2">
    <name type="scientific">Albugo candida</name>
    <dbReference type="NCBI Taxonomy" id="65357"/>
    <lineage>
        <taxon>Eukaryota</taxon>
        <taxon>Sar</taxon>
        <taxon>Stramenopiles</taxon>
        <taxon>Oomycota</taxon>
        <taxon>Peronosporomycetes</taxon>
        <taxon>Albuginales</taxon>
        <taxon>Albuginaceae</taxon>
        <taxon>Albugo</taxon>
    </lineage>
</organism>
<keyword evidence="2" id="KW-1185">Reference proteome</keyword>
<dbReference type="Proteomes" id="UP000053237">
    <property type="component" value="Unassembled WGS sequence"/>
</dbReference>
<dbReference type="AlphaFoldDB" id="A0A024FVI1"/>